<accession>A0A814RLV0</accession>
<proteinExistence type="predicted"/>
<keyword evidence="3" id="KW-1185">Reference proteome</keyword>
<dbReference type="EMBL" id="CAJNOQ010006454">
    <property type="protein sequence ID" value="CAF1135913.1"/>
    <property type="molecule type" value="Genomic_DNA"/>
</dbReference>
<dbReference type="EMBL" id="CAJOBC010006455">
    <property type="protein sequence ID" value="CAF3899686.1"/>
    <property type="molecule type" value="Genomic_DNA"/>
</dbReference>
<evidence type="ECO:0000313" key="1">
    <source>
        <dbReference type="EMBL" id="CAF1135913.1"/>
    </source>
</evidence>
<sequence>MHDWAQTAPIQVSNSVFIVGNVALERDELNILEYGLNSIPSKMLSMKNQLKADLELTADRYPELQMSLGLIRDSIVYNSDPFSLNMHRPQYKSLNNLKQRNDIVVKQADKGQGIVVMSREVYEAKTYALLEDKESYEELSENPMWTTYETIRDEIKDLIKTGSIPKEYVSRIRLRGRPKLPMFYILPKVHKKLCPGRPIVSGIGHSTEKPSKFLDLILKPLVQKSSEIIREKFNISFYHILDSTTSLISEIIELNKEIKEKSYDLKQIYFISVDKVSKDELTNRNFWV</sequence>
<dbReference type="OrthoDB" id="10029313at2759"/>
<dbReference type="PANTHER" id="PTHR21301:SF12">
    <property type="match status" value="1"/>
</dbReference>
<evidence type="ECO:0000313" key="3">
    <source>
        <dbReference type="Proteomes" id="UP000663829"/>
    </source>
</evidence>
<dbReference type="Proteomes" id="UP000663829">
    <property type="component" value="Unassembled WGS sequence"/>
</dbReference>
<reference evidence="1" key="1">
    <citation type="submission" date="2021-02" db="EMBL/GenBank/DDBJ databases">
        <authorList>
            <person name="Nowell W R."/>
        </authorList>
    </citation>
    <scope>NUCLEOTIDE SEQUENCE</scope>
</reference>
<organism evidence="1 3">
    <name type="scientific">Didymodactylos carnosus</name>
    <dbReference type="NCBI Taxonomy" id="1234261"/>
    <lineage>
        <taxon>Eukaryota</taxon>
        <taxon>Metazoa</taxon>
        <taxon>Spiralia</taxon>
        <taxon>Gnathifera</taxon>
        <taxon>Rotifera</taxon>
        <taxon>Eurotatoria</taxon>
        <taxon>Bdelloidea</taxon>
        <taxon>Philodinida</taxon>
        <taxon>Philodinidae</taxon>
        <taxon>Didymodactylos</taxon>
    </lineage>
</organism>
<dbReference type="AlphaFoldDB" id="A0A814RLV0"/>
<protein>
    <submittedName>
        <fullName evidence="1">Uncharacterized protein</fullName>
    </submittedName>
</protein>
<comment type="caution">
    <text evidence="1">The sequence shown here is derived from an EMBL/GenBank/DDBJ whole genome shotgun (WGS) entry which is preliminary data.</text>
</comment>
<gene>
    <name evidence="1" type="ORF">GPM918_LOCUS20436</name>
    <name evidence="2" type="ORF">SRO942_LOCUS20438</name>
</gene>
<dbReference type="PANTHER" id="PTHR21301">
    <property type="entry name" value="REVERSE TRANSCRIPTASE"/>
    <property type="match status" value="1"/>
</dbReference>
<evidence type="ECO:0000313" key="2">
    <source>
        <dbReference type="EMBL" id="CAF3899686.1"/>
    </source>
</evidence>
<name>A0A814RLV0_9BILA</name>
<dbReference type="Proteomes" id="UP000681722">
    <property type="component" value="Unassembled WGS sequence"/>
</dbReference>